<keyword evidence="1" id="KW-0472">Membrane</keyword>
<reference evidence="2 3" key="1">
    <citation type="submission" date="2023-08" db="EMBL/GenBank/DDBJ databases">
        <title>Black Yeasts Isolated from many extreme environments.</title>
        <authorList>
            <person name="Coleine C."/>
            <person name="Stajich J.E."/>
            <person name="Selbmann L."/>
        </authorList>
    </citation>
    <scope>NUCLEOTIDE SEQUENCE [LARGE SCALE GENOMIC DNA]</scope>
    <source>
        <strain evidence="2 3">CCFEE 5935</strain>
    </source>
</reference>
<dbReference type="RefSeq" id="XP_064656054.1">
    <property type="nucleotide sequence ID" value="XM_064805594.1"/>
</dbReference>
<comment type="caution">
    <text evidence="2">The sequence shown here is derived from an EMBL/GenBank/DDBJ whole genome shotgun (WGS) entry which is preliminary data.</text>
</comment>
<feature type="transmembrane region" description="Helical" evidence="1">
    <location>
        <begin position="137"/>
        <end position="158"/>
    </location>
</feature>
<protein>
    <submittedName>
        <fullName evidence="2">Uncharacterized protein</fullName>
    </submittedName>
</protein>
<gene>
    <name evidence="2" type="ORF">LTR77_008362</name>
</gene>
<feature type="transmembrane region" description="Helical" evidence="1">
    <location>
        <begin position="107"/>
        <end position="125"/>
    </location>
</feature>
<organism evidence="2 3">
    <name type="scientific">Saxophila tyrrhenica</name>
    <dbReference type="NCBI Taxonomy" id="1690608"/>
    <lineage>
        <taxon>Eukaryota</taxon>
        <taxon>Fungi</taxon>
        <taxon>Dikarya</taxon>
        <taxon>Ascomycota</taxon>
        <taxon>Pezizomycotina</taxon>
        <taxon>Dothideomycetes</taxon>
        <taxon>Dothideomycetidae</taxon>
        <taxon>Mycosphaerellales</taxon>
        <taxon>Extremaceae</taxon>
        <taxon>Saxophila</taxon>
    </lineage>
</organism>
<evidence type="ECO:0000313" key="3">
    <source>
        <dbReference type="Proteomes" id="UP001337655"/>
    </source>
</evidence>
<name>A0AAV9P152_9PEZI</name>
<dbReference type="Proteomes" id="UP001337655">
    <property type="component" value="Unassembled WGS sequence"/>
</dbReference>
<keyword evidence="1" id="KW-0812">Transmembrane</keyword>
<keyword evidence="1" id="KW-1133">Transmembrane helix</keyword>
<dbReference type="GeneID" id="89929695"/>
<evidence type="ECO:0000313" key="2">
    <source>
        <dbReference type="EMBL" id="KAK5166101.1"/>
    </source>
</evidence>
<keyword evidence="3" id="KW-1185">Reference proteome</keyword>
<evidence type="ECO:0000256" key="1">
    <source>
        <dbReference type="SAM" id="Phobius"/>
    </source>
</evidence>
<accession>A0AAV9P152</accession>
<proteinExistence type="predicted"/>
<sequence>MAQVDLRMAAQPECSPVPPHIPPLPQHKKEHPRTLQHHNIFYDLCAALALHDQDRPSDHHTPRTTANMAPATCTCIASPSETITLPYNITAPNAITSAFLGTTDLRLKILVSFAIFAVLPYIILAEDHKRRETSHNILIWSTVIIAVLHFLCAFKAHAKYPQPHWVYALDSLFLVLVLVSALVTLLALSDQRLLKKQNVEV</sequence>
<dbReference type="AlphaFoldDB" id="A0AAV9P152"/>
<feature type="transmembrane region" description="Helical" evidence="1">
    <location>
        <begin position="164"/>
        <end position="188"/>
    </location>
</feature>
<dbReference type="EMBL" id="JAVRRT010000014">
    <property type="protein sequence ID" value="KAK5166101.1"/>
    <property type="molecule type" value="Genomic_DNA"/>
</dbReference>